<feature type="compositionally biased region" description="Low complexity" evidence="1">
    <location>
        <begin position="63"/>
        <end position="76"/>
    </location>
</feature>
<feature type="compositionally biased region" description="Low complexity" evidence="1">
    <location>
        <begin position="85"/>
        <end position="94"/>
    </location>
</feature>
<feature type="compositionally biased region" description="Pro residues" evidence="1">
    <location>
        <begin position="29"/>
        <end position="51"/>
    </location>
</feature>
<name>A0A7I7Y160_9MYCO</name>
<sequence>MAGCTRIVAGGIAVAAGLAVAPQAAAEPTPVPAPAPAPELPQAPEPAPPPNATWHGPLAQSDGPMGPAGLPLGTAGAEMVLGQAQAPSAPGADPGAPPPLNAWNNAYLLPQHTEPAAPGDGTVVGVAPGAENTNASQWDYLRRLYGMHRDGGLTGALLGQAPAGERPELAPGSEG</sequence>
<reference evidence="3" key="1">
    <citation type="journal article" date="2019" name="Emerg. Microbes Infect.">
        <title>Comprehensive subspecies identification of 175 nontuberculous mycobacteria species based on 7547 genomic profiles.</title>
        <authorList>
            <person name="Matsumoto Y."/>
            <person name="Kinjo T."/>
            <person name="Motooka D."/>
            <person name="Nabeya D."/>
            <person name="Jung N."/>
            <person name="Uechi K."/>
            <person name="Horii T."/>
            <person name="Iida T."/>
            <person name="Fujita J."/>
            <person name="Nakamura S."/>
        </authorList>
    </citation>
    <scope>NUCLEOTIDE SEQUENCE [LARGE SCALE GENOMIC DNA]</scope>
    <source>
        <strain evidence="3">JCM 13671</strain>
    </source>
</reference>
<dbReference type="AlphaFoldDB" id="A0A7I7Y160"/>
<accession>A0A7I7Y160</accession>
<proteinExistence type="predicted"/>
<keyword evidence="2" id="KW-0732">Signal</keyword>
<evidence type="ECO:0000256" key="2">
    <source>
        <dbReference type="SAM" id="SignalP"/>
    </source>
</evidence>
<dbReference type="Proteomes" id="UP000466931">
    <property type="component" value="Chromosome"/>
</dbReference>
<feature type="signal peptide" evidence="2">
    <location>
        <begin position="1"/>
        <end position="26"/>
    </location>
</feature>
<keyword evidence="4" id="KW-1185">Reference proteome</keyword>
<reference evidence="3" key="2">
    <citation type="submission" date="2020-02" db="EMBL/GenBank/DDBJ databases">
        <authorList>
            <person name="Matsumoto Y."/>
            <person name="Motooka D."/>
            <person name="Nakamura S."/>
        </authorList>
    </citation>
    <scope>NUCLEOTIDE SEQUENCE</scope>
    <source>
        <strain evidence="3">JCM 13671</strain>
    </source>
</reference>
<gene>
    <name evidence="3" type="ORF">MCNF_39800</name>
</gene>
<dbReference type="OrthoDB" id="4762379at2"/>
<protein>
    <submittedName>
        <fullName evidence="3">Uncharacterized protein</fullName>
    </submittedName>
</protein>
<feature type="region of interest" description="Disordered" evidence="1">
    <location>
        <begin position="85"/>
        <end position="104"/>
    </location>
</feature>
<evidence type="ECO:0000256" key="1">
    <source>
        <dbReference type="SAM" id="MobiDB-lite"/>
    </source>
</evidence>
<organism evidence="3 4">
    <name type="scientific">Mycolicibacterium confluentis</name>
    <dbReference type="NCBI Taxonomy" id="28047"/>
    <lineage>
        <taxon>Bacteria</taxon>
        <taxon>Bacillati</taxon>
        <taxon>Actinomycetota</taxon>
        <taxon>Actinomycetes</taxon>
        <taxon>Mycobacteriales</taxon>
        <taxon>Mycobacteriaceae</taxon>
        <taxon>Mycolicibacterium</taxon>
    </lineage>
</organism>
<dbReference type="EMBL" id="AP022612">
    <property type="protein sequence ID" value="BBZ35375.1"/>
    <property type="molecule type" value="Genomic_DNA"/>
</dbReference>
<evidence type="ECO:0000313" key="4">
    <source>
        <dbReference type="Proteomes" id="UP000466931"/>
    </source>
</evidence>
<feature type="region of interest" description="Disordered" evidence="1">
    <location>
        <begin position="23"/>
        <end position="76"/>
    </location>
</feature>
<evidence type="ECO:0000313" key="3">
    <source>
        <dbReference type="EMBL" id="BBZ35375.1"/>
    </source>
</evidence>
<feature type="chain" id="PRO_5029839937" evidence="2">
    <location>
        <begin position="27"/>
        <end position="175"/>
    </location>
</feature>
<dbReference type="RefSeq" id="WP_085156200.1">
    <property type="nucleotide sequence ID" value="NZ_AP022612.1"/>
</dbReference>